<dbReference type="Proteomes" id="UP000640531">
    <property type="component" value="Unassembled WGS sequence"/>
</dbReference>
<keyword evidence="2" id="KW-1185">Reference proteome</keyword>
<comment type="caution">
    <text evidence="1">The sequence shown here is derived from an EMBL/GenBank/DDBJ whole genome shotgun (WGS) entry which is preliminary data.</text>
</comment>
<protein>
    <submittedName>
        <fullName evidence="1">Uncharacterized protein</fullName>
    </submittedName>
</protein>
<name>A0ABR8F955_9NOST</name>
<accession>A0ABR8F955</accession>
<dbReference type="EMBL" id="JACJST010000001">
    <property type="protein sequence ID" value="MBD2566415.1"/>
    <property type="molecule type" value="Genomic_DNA"/>
</dbReference>
<proteinExistence type="predicted"/>
<evidence type="ECO:0000313" key="1">
    <source>
        <dbReference type="EMBL" id="MBD2566415.1"/>
    </source>
</evidence>
<reference evidence="1 2" key="1">
    <citation type="journal article" date="2020" name="ISME J.">
        <title>Comparative genomics reveals insights into cyanobacterial evolution and habitat adaptation.</title>
        <authorList>
            <person name="Chen M.Y."/>
            <person name="Teng W.K."/>
            <person name="Zhao L."/>
            <person name="Hu C.X."/>
            <person name="Zhou Y.K."/>
            <person name="Han B.P."/>
            <person name="Song L.R."/>
            <person name="Shu W.S."/>
        </authorList>
    </citation>
    <scope>NUCLEOTIDE SEQUENCE [LARGE SCALE GENOMIC DNA]</scope>
    <source>
        <strain evidence="1 2">FACHB-196</strain>
    </source>
</reference>
<gene>
    <name evidence="1" type="ORF">H6G59_00605</name>
</gene>
<sequence length="83" mass="9267">MSGVIKLTKQVKINGEMTNEIKGVDLAGVEALDADKNVVEDYWDGEQVVGFRFTFNNNTDMILHKSSIDPDSEEFLLDALDTM</sequence>
<organism evidence="1 2">
    <name type="scientific">Anabaena lutea FACHB-196</name>
    <dbReference type="NCBI Taxonomy" id="2692881"/>
    <lineage>
        <taxon>Bacteria</taxon>
        <taxon>Bacillati</taxon>
        <taxon>Cyanobacteriota</taxon>
        <taxon>Cyanophyceae</taxon>
        <taxon>Nostocales</taxon>
        <taxon>Nostocaceae</taxon>
        <taxon>Anabaena</taxon>
    </lineage>
</organism>
<evidence type="ECO:0000313" key="2">
    <source>
        <dbReference type="Proteomes" id="UP000640531"/>
    </source>
</evidence>
<dbReference type="RefSeq" id="WP_190711242.1">
    <property type="nucleotide sequence ID" value="NZ_JACJST010000001.1"/>
</dbReference>